<organism evidence="4 5">
    <name type="scientific">Spiribacter aquaticus</name>
    <dbReference type="NCBI Taxonomy" id="1935996"/>
    <lineage>
        <taxon>Bacteria</taxon>
        <taxon>Pseudomonadati</taxon>
        <taxon>Pseudomonadota</taxon>
        <taxon>Gammaproteobacteria</taxon>
        <taxon>Chromatiales</taxon>
        <taxon>Ectothiorhodospiraceae</taxon>
        <taxon>Spiribacter</taxon>
    </lineage>
</organism>
<feature type="signal peptide" evidence="2">
    <location>
        <begin position="1"/>
        <end position="22"/>
    </location>
</feature>
<gene>
    <name evidence="4" type="ORF">FPL11_09590</name>
</gene>
<evidence type="ECO:0000256" key="2">
    <source>
        <dbReference type="SAM" id="SignalP"/>
    </source>
</evidence>
<comment type="caution">
    <text evidence="4">The sequence shown here is derived from an EMBL/GenBank/DDBJ whole genome shotgun (WGS) entry which is preliminary data.</text>
</comment>
<dbReference type="Pfam" id="PF13505">
    <property type="entry name" value="OMP_b-brl"/>
    <property type="match status" value="1"/>
</dbReference>
<accession>A0A557RFH7</accession>
<protein>
    <submittedName>
        <fullName evidence="4">Porin family protein</fullName>
    </submittedName>
</protein>
<reference evidence="4 5" key="1">
    <citation type="submission" date="2019-07" db="EMBL/GenBank/DDBJ databases">
        <title>Reclasification of Spiribacter aquaticus.</title>
        <authorList>
            <person name="Leon M.J."/>
            <person name="Sanchez-Porro C."/>
            <person name="Ventosa A."/>
        </authorList>
    </citation>
    <scope>NUCLEOTIDE SEQUENCE [LARGE SCALE GENOMIC DNA]</scope>
    <source>
        <strain evidence="4 5">SP30</strain>
    </source>
</reference>
<dbReference type="InterPro" id="IPR027385">
    <property type="entry name" value="Beta-barrel_OMP"/>
</dbReference>
<proteinExistence type="predicted"/>
<evidence type="ECO:0000259" key="3">
    <source>
        <dbReference type="Pfam" id="PF13505"/>
    </source>
</evidence>
<keyword evidence="5" id="KW-1185">Reference proteome</keyword>
<evidence type="ECO:0000313" key="4">
    <source>
        <dbReference type="EMBL" id="TVO63896.1"/>
    </source>
</evidence>
<dbReference type="InterPro" id="IPR011250">
    <property type="entry name" value="OMP/PagP_B-barrel"/>
</dbReference>
<name>A0A557RFH7_9GAMM</name>
<evidence type="ECO:0000313" key="5">
    <source>
        <dbReference type="Proteomes" id="UP000316688"/>
    </source>
</evidence>
<feature type="chain" id="PRO_5022146126" evidence="2">
    <location>
        <begin position="23"/>
        <end position="182"/>
    </location>
</feature>
<evidence type="ECO:0000256" key="1">
    <source>
        <dbReference type="ARBA" id="ARBA00022729"/>
    </source>
</evidence>
<dbReference type="RefSeq" id="WP_144348407.1">
    <property type="nucleotide sequence ID" value="NZ_VMKP01000004.1"/>
</dbReference>
<sequence length="182" mass="18410">MPHAKTLPLALLLAASATPALGADAGDTYAGGGLGRVSYDTNADVTLNPTAIVGRLGYHVTDHIAIEARLGVGLSSDDTAIDSGGNVEIALKQLAGAYAVGHLPITRGASVYGLAGFTYGRAEFTGSAGGFSDTANDTGLSWGIGSEAALTDRISGYVEWASYLDQDAYTATTITAGATYGF</sequence>
<dbReference type="AlphaFoldDB" id="A0A557RFH7"/>
<feature type="domain" description="Outer membrane protein beta-barrel" evidence="3">
    <location>
        <begin position="9"/>
        <end position="182"/>
    </location>
</feature>
<dbReference type="Gene3D" id="2.40.160.20">
    <property type="match status" value="1"/>
</dbReference>
<keyword evidence="1 2" id="KW-0732">Signal</keyword>
<dbReference type="Proteomes" id="UP000316688">
    <property type="component" value="Unassembled WGS sequence"/>
</dbReference>
<dbReference type="EMBL" id="VMKP01000004">
    <property type="protein sequence ID" value="TVO63896.1"/>
    <property type="molecule type" value="Genomic_DNA"/>
</dbReference>
<dbReference type="SUPFAM" id="SSF56925">
    <property type="entry name" value="OMPA-like"/>
    <property type="match status" value="1"/>
</dbReference>